<proteinExistence type="predicted"/>
<dbReference type="Proteomes" id="UP000775872">
    <property type="component" value="Unassembled WGS sequence"/>
</dbReference>
<dbReference type="Pfam" id="PF00350">
    <property type="entry name" value="Dynamin_N"/>
    <property type="match status" value="1"/>
</dbReference>
<feature type="non-terminal residue" evidence="2">
    <location>
        <position position="1"/>
    </location>
</feature>
<evidence type="ECO:0000313" key="2">
    <source>
        <dbReference type="EMBL" id="CAH0055843.1"/>
    </source>
</evidence>
<comment type="caution">
    <text evidence="2">The sequence shown here is derived from an EMBL/GenBank/DDBJ whole genome shotgun (WGS) entry which is preliminary data.</text>
</comment>
<dbReference type="Gene3D" id="3.40.50.300">
    <property type="entry name" value="P-loop containing nucleotide triphosphate hydrolases"/>
    <property type="match status" value="1"/>
</dbReference>
<dbReference type="InterPro" id="IPR045063">
    <property type="entry name" value="Dynamin_N"/>
</dbReference>
<dbReference type="PRINTS" id="PR00195">
    <property type="entry name" value="DYNAMIN"/>
</dbReference>
<reference evidence="2 3" key="2">
    <citation type="submission" date="2021-10" db="EMBL/GenBank/DDBJ databases">
        <authorList>
            <person name="Piombo E."/>
        </authorList>
    </citation>
    <scope>NUCLEOTIDE SEQUENCE [LARGE SCALE GENOMIC DNA]</scope>
</reference>
<dbReference type="InterPro" id="IPR027417">
    <property type="entry name" value="P-loop_NTPase"/>
</dbReference>
<accession>A0A9N9ZI99</accession>
<dbReference type="SUPFAM" id="SSF52540">
    <property type="entry name" value="P-loop containing nucleoside triphosphate hydrolases"/>
    <property type="match status" value="1"/>
</dbReference>
<organism evidence="2 3">
    <name type="scientific">Clonostachys solani</name>
    <dbReference type="NCBI Taxonomy" id="160281"/>
    <lineage>
        <taxon>Eukaryota</taxon>
        <taxon>Fungi</taxon>
        <taxon>Dikarya</taxon>
        <taxon>Ascomycota</taxon>
        <taxon>Pezizomycotina</taxon>
        <taxon>Sordariomycetes</taxon>
        <taxon>Hypocreomycetidae</taxon>
        <taxon>Hypocreales</taxon>
        <taxon>Bionectriaceae</taxon>
        <taxon>Clonostachys</taxon>
    </lineage>
</organism>
<name>A0A9N9ZI99_9HYPO</name>
<feature type="non-terminal residue" evidence="2">
    <location>
        <position position="86"/>
    </location>
</feature>
<evidence type="ECO:0000259" key="1">
    <source>
        <dbReference type="Pfam" id="PF00350"/>
    </source>
</evidence>
<dbReference type="EMBL" id="CABFOC020000062">
    <property type="protein sequence ID" value="CAH0055843.1"/>
    <property type="molecule type" value="Genomic_DNA"/>
</dbReference>
<dbReference type="AlphaFoldDB" id="A0A9N9ZI99"/>
<evidence type="ECO:0000313" key="3">
    <source>
        <dbReference type="Proteomes" id="UP000775872"/>
    </source>
</evidence>
<sequence>LQSENHRDHLDIIDKLSRYVDLLQIVVYGNQSAGKGSVLEAISDLTLPTKDNLCTRFETELILRREATEARDHLMNDSASMHFKRK</sequence>
<reference evidence="3" key="1">
    <citation type="submission" date="2019-06" db="EMBL/GenBank/DDBJ databases">
        <authorList>
            <person name="Broberg M."/>
        </authorList>
    </citation>
    <scope>NUCLEOTIDE SEQUENCE [LARGE SCALE GENOMIC DNA]</scope>
</reference>
<feature type="domain" description="Dynamin N-terminal" evidence="1">
    <location>
        <begin position="25"/>
        <end position="74"/>
    </location>
</feature>
<gene>
    <name evidence="2" type="ORF">CSOL1703_00018004</name>
</gene>
<protein>
    <recommendedName>
        <fullName evidence="1">Dynamin N-terminal domain-containing protein</fullName>
    </recommendedName>
</protein>
<dbReference type="OrthoDB" id="5093805at2759"/>
<dbReference type="InterPro" id="IPR022812">
    <property type="entry name" value="Dynamin"/>
</dbReference>
<keyword evidence="3" id="KW-1185">Reference proteome</keyword>